<dbReference type="EMBL" id="BGPR01000012">
    <property type="protein sequence ID" value="GBL77371.1"/>
    <property type="molecule type" value="Genomic_DNA"/>
</dbReference>
<evidence type="ECO:0000313" key="3">
    <source>
        <dbReference type="Proteomes" id="UP000499080"/>
    </source>
</evidence>
<protein>
    <submittedName>
        <fullName evidence="2">Uncharacterized protein</fullName>
    </submittedName>
</protein>
<organism evidence="2 3">
    <name type="scientific">Araneus ventricosus</name>
    <name type="common">Orbweaver spider</name>
    <name type="synonym">Epeira ventricosa</name>
    <dbReference type="NCBI Taxonomy" id="182803"/>
    <lineage>
        <taxon>Eukaryota</taxon>
        <taxon>Metazoa</taxon>
        <taxon>Ecdysozoa</taxon>
        <taxon>Arthropoda</taxon>
        <taxon>Chelicerata</taxon>
        <taxon>Arachnida</taxon>
        <taxon>Araneae</taxon>
        <taxon>Araneomorphae</taxon>
        <taxon>Entelegynae</taxon>
        <taxon>Araneoidea</taxon>
        <taxon>Araneidae</taxon>
        <taxon>Araneus</taxon>
    </lineage>
</organism>
<name>A0A4Y2ABV8_ARAVE</name>
<gene>
    <name evidence="2" type="ORF">AVEN_41786_1</name>
</gene>
<keyword evidence="3" id="KW-1185">Reference proteome</keyword>
<evidence type="ECO:0000313" key="2">
    <source>
        <dbReference type="EMBL" id="GBL77371.1"/>
    </source>
</evidence>
<comment type="caution">
    <text evidence="2">The sequence shown here is derived from an EMBL/GenBank/DDBJ whole genome shotgun (WGS) entry which is preliminary data.</text>
</comment>
<sequence length="126" mass="14625">MRCQPIAFLESSSGGFQNVGEKVTPEESTLKINMCKFEQPCYERTDHATAERGVTKFIVEGNVLSSEIHHRLQKQYQEKGLPQTCVFEWLSDSERAESAWRMNSIMEAREHPSQKQTADFSEWMRH</sequence>
<proteinExistence type="predicted"/>
<dbReference type="AlphaFoldDB" id="A0A4Y2ABV8"/>
<feature type="region of interest" description="Disordered" evidence="1">
    <location>
        <begin position="107"/>
        <end position="126"/>
    </location>
</feature>
<accession>A0A4Y2ABV8</accession>
<evidence type="ECO:0000256" key="1">
    <source>
        <dbReference type="SAM" id="MobiDB-lite"/>
    </source>
</evidence>
<reference evidence="2 3" key="1">
    <citation type="journal article" date="2019" name="Sci. Rep.">
        <title>Orb-weaving spider Araneus ventricosus genome elucidates the spidroin gene catalogue.</title>
        <authorList>
            <person name="Kono N."/>
            <person name="Nakamura H."/>
            <person name="Ohtoshi R."/>
            <person name="Moran D.A.P."/>
            <person name="Shinohara A."/>
            <person name="Yoshida Y."/>
            <person name="Fujiwara M."/>
            <person name="Mori M."/>
            <person name="Tomita M."/>
            <person name="Arakawa K."/>
        </authorList>
    </citation>
    <scope>NUCLEOTIDE SEQUENCE [LARGE SCALE GENOMIC DNA]</scope>
</reference>
<dbReference type="Proteomes" id="UP000499080">
    <property type="component" value="Unassembled WGS sequence"/>
</dbReference>